<keyword evidence="1" id="KW-1185">Reference proteome</keyword>
<protein>
    <submittedName>
        <fullName evidence="2">LRAT domain-containing protein</fullName>
    </submittedName>
</protein>
<dbReference type="Proteomes" id="UP000887574">
    <property type="component" value="Unplaced"/>
</dbReference>
<accession>A0A915DN58</accession>
<dbReference type="AlphaFoldDB" id="A0A915DN58"/>
<evidence type="ECO:0000313" key="2">
    <source>
        <dbReference type="WBParaSite" id="jg21755"/>
    </source>
</evidence>
<dbReference type="WBParaSite" id="jg21755">
    <property type="protein sequence ID" value="jg21755"/>
    <property type="gene ID" value="jg21755"/>
</dbReference>
<proteinExistence type="predicted"/>
<sequence length="260" mass="29247">MSRLKVFSVDLVDIFLFCAYLCVPAQTAMLSLANTPARTVLNRVGLCSELKVPAALSLQCLKANHRYTTLIAICYAFQPCNLREFSLFSSVKTSDHQLSANQQQQMYQQDMNPTYYSFITKFFDSGSLLIQYESDNLKVGDLLEMPFGIGMFHWGIYLGFFAGDHQMASAHEGTIVDLYSAGEAMAHPSIGDWSKTKTADWIVKAAVCLHKFILEEHTNYDPRRLADDGMKTTGFGARCSQSTAEYLMSVQHQKQEKRQS</sequence>
<evidence type="ECO:0000313" key="1">
    <source>
        <dbReference type="Proteomes" id="UP000887574"/>
    </source>
</evidence>
<name>A0A915DN58_9BILA</name>
<reference evidence="2" key="1">
    <citation type="submission" date="2022-11" db="UniProtKB">
        <authorList>
            <consortium name="WormBaseParasite"/>
        </authorList>
    </citation>
    <scope>IDENTIFICATION</scope>
</reference>
<organism evidence="1 2">
    <name type="scientific">Ditylenchus dipsaci</name>
    <dbReference type="NCBI Taxonomy" id="166011"/>
    <lineage>
        <taxon>Eukaryota</taxon>
        <taxon>Metazoa</taxon>
        <taxon>Ecdysozoa</taxon>
        <taxon>Nematoda</taxon>
        <taxon>Chromadorea</taxon>
        <taxon>Rhabditida</taxon>
        <taxon>Tylenchina</taxon>
        <taxon>Tylenchomorpha</taxon>
        <taxon>Sphaerularioidea</taxon>
        <taxon>Anguinidae</taxon>
        <taxon>Anguininae</taxon>
        <taxon>Ditylenchus</taxon>
    </lineage>
</organism>